<reference evidence="20" key="1">
    <citation type="journal article" date="2010" name="Harmful Algae">
        <title>Mitochondrial genomes from two red tide forming raphidophycean algae Heterosigma akashiwo and Chattonella marina var. marina.</title>
        <authorList>
            <person name="Masuda I."/>
            <person name="Kamikawa R."/>
            <person name="Ueda M."/>
            <person name="Oyama K."/>
            <person name="Yoshimatsu S."/>
            <person name="Inagaki Y."/>
            <person name="Sako Y."/>
        </authorList>
    </citation>
    <scope>NUCLEOTIDE SEQUENCE</scope>
    <source>
        <strain evidence="20">KA11-m-1</strain>
    </source>
</reference>
<feature type="transmembrane region" description="Helical" evidence="16">
    <location>
        <begin position="167"/>
        <end position="189"/>
    </location>
</feature>
<dbReference type="NCBIfam" id="NF005141">
    <property type="entry name" value="PRK06590.1"/>
    <property type="match status" value="1"/>
</dbReference>
<comment type="similarity">
    <text evidence="16">Belongs to the complex I subunit 5 family.</text>
</comment>
<dbReference type="Pfam" id="PF06455">
    <property type="entry name" value="NADH5_C"/>
    <property type="match status" value="1"/>
</dbReference>
<evidence type="ECO:0000256" key="1">
    <source>
        <dbReference type="ARBA" id="ARBA00004448"/>
    </source>
</evidence>
<evidence type="ECO:0000256" key="3">
    <source>
        <dbReference type="ARBA" id="ARBA00021096"/>
    </source>
</evidence>
<feature type="transmembrane region" description="Helical" evidence="16">
    <location>
        <begin position="464"/>
        <end position="482"/>
    </location>
</feature>
<evidence type="ECO:0000256" key="11">
    <source>
        <dbReference type="ARBA" id="ARBA00023027"/>
    </source>
</evidence>
<dbReference type="Pfam" id="PF00361">
    <property type="entry name" value="Proton_antipo_M"/>
    <property type="match status" value="1"/>
</dbReference>
<evidence type="ECO:0000256" key="10">
    <source>
        <dbReference type="ARBA" id="ARBA00022989"/>
    </source>
</evidence>
<dbReference type="PRINTS" id="PR01434">
    <property type="entry name" value="NADHDHGNASE5"/>
</dbReference>
<feature type="domain" description="NADH-Ubiquinone oxidoreductase (complex I) chain 5 N-terminal" evidence="18">
    <location>
        <begin position="64"/>
        <end position="114"/>
    </location>
</feature>
<evidence type="ECO:0000256" key="7">
    <source>
        <dbReference type="ARBA" id="ARBA00022792"/>
    </source>
</evidence>
<dbReference type="Pfam" id="PF00662">
    <property type="entry name" value="Proton_antipo_N"/>
    <property type="match status" value="1"/>
</dbReference>
<keyword evidence="5" id="KW-0679">Respiratory chain</keyword>
<dbReference type="PANTHER" id="PTHR42829">
    <property type="entry name" value="NADH-UBIQUINONE OXIDOREDUCTASE CHAIN 5"/>
    <property type="match status" value="1"/>
</dbReference>
<dbReference type="InterPro" id="IPR003945">
    <property type="entry name" value="NU5C-like"/>
</dbReference>
<evidence type="ECO:0000256" key="5">
    <source>
        <dbReference type="ARBA" id="ARBA00022660"/>
    </source>
</evidence>
<dbReference type="InterPro" id="IPR001516">
    <property type="entry name" value="Proton_antipo_N"/>
</dbReference>
<dbReference type="GO" id="GO:0005743">
    <property type="term" value="C:mitochondrial inner membrane"/>
    <property type="evidence" value="ECO:0007669"/>
    <property type="project" value="UniProtKB-SubCell"/>
</dbReference>
<gene>
    <name evidence="20" type="primary">nad5</name>
</gene>
<dbReference type="PANTHER" id="PTHR42829:SF2">
    <property type="entry name" value="NADH-UBIQUINONE OXIDOREDUCTASE CHAIN 5"/>
    <property type="match status" value="1"/>
</dbReference>
<feature type="transmembrane region" description="Helical" evidence="16">
    <location>
        <begin position="512"/>
        <end position="536"/>
    </location>
</feature>
<evidence type="ECO:0000256" key="9">
    <source>
        <dbReference type="ARBA" id="ARBA00022982"/>
    </source>
</evidence>
<keyword evidence="10 16" id="KW-1133">Transmembrane helix</keyword>
<dbReference type="GeneID" id="8774774"/>
<sequence>MYLNIVFLPLASGLVAGFFGRKLGPYGAGILTTFCIGFTCFLSFISFYEIGLEGSPCYIDLICWIDSELFSISWGFLFDSLTSVMLIVVTFISTLVHFYSTEYMGHDPHLPRFMCYLSLFTFFMVILVTADNFVQMFVGWEGVGLCSYLLINFWFTRIQANKAAIKAMVVNRIGDLGLALGIFTIYYLFQSVNYITVFSLVPSFCDKTIVFLNIEIHCLTLIGLLLFIGAMGKSAQLGLHTWLPDAMEGPTPVSALIHAATMVTAGVFLLGRCSPIFEYAPQALIVVTVVGAMTCFFSASVGLLQNDLKRVIAYSTCSQLGYMVFACGLSNYSVGIFHLANHAFFKALLFLGAGSVIHGVSDEQDMRKMGGLKKLLPFTYSMMLIGSLSLMGLPFLTGFYSKDVILEVAYSKFSIPGHFAYWLGTIGAFLTAFYSIRLLYLTFLSECNGYRPVFLNVHDAPIRMALPLAILAIPSIFIGYLTKDMIIGFGTNFWGNALFVFPDNLTLVDSEFIPISMKLLPVIFSIIGGLSSYFFYRYKLKSLSTLKLSLIGRNLYKFLNRKWFFDKVYNEFINQPLLGFGYITTYKRIDRGIIEMVGPFGLSNLVVQSSVLLKQFQSGKTYHYILIILFSFGIFVSGFFLWDWIFNFIDSRLLIIFFLTLFLFSE</sequence>
<evidence type="ECO:0000256" key="14">
    <source>
        <dbReference type="ARBA" id="ARBA00023136"/>
    </source>
</evidence>
<feature type="transmembrane region" description="Helical" evidence="16">
    <location>
        <begin position="648"/>
        <end position="665"/>
    </location>
</feature>
<dbReference type="GO" id="GO:0015990">
    <property type="term" value="P:electron transport coupled proton transport"/>
    <property type="evidence" value="ECO:0007669"/>
    <property type="project" value="TreeGrafter"/>
</dbReference>
<evidence type="ECO:0000256" key="15">
    <source>
        <dbReference type="ARBA" id="ARBA00049551"/>
    </source>
</evidence>
<geneLocation type="mitochondrion" evidence="20"/>
<accession>D2Z207</accession>
<keyword evidence="12 16" id="KW-0830">Ubiquinone</keyword>
<feature type="transmembrane region" description="Helical" evidence="16">
    <location>
        <begin position="283"/>
        <end position="304"/>
    </location>
</feature>
<feature type="domain" description="NADH dehydrogenase subunit 5 C-terminal" evidence="19">
    <location>
        <begin position="512"/>
        <end position="635"/>
    </location>
</feature>
<evidence type="ECO:0000313" key="20">
    <source>
        <dbReference type="EMBL" id="BAI70571.1"/>
    </source>
</evidence>
<dbReference type="GO" id="GO:0008137">
    <property type="term" value="F:NADH dehydrogenase (ubiquinone) activity"/>
    <property type="evidence" value="ECO:0007669"/>
    <property type="project" value="UniProtKB-EC"/>
</dbReference>
<comment type="subcellular location">
    <subcellularLocation>
        <location evidence="1">Mitochondrion inner membrane</location>
        <topology evidence="1">Multi-pass membrane protein</topology>
    </subcellularLocation>
</comment>
<keyword evidence="11 16" id="KW-0520">NAD</keyword>
<evidence type="ECO:0000256" key="4">
    <source>
        <dbReference type="ARBA" id="ARBA00022448"/>
    </source>
</evidence>
<keyword evidence="14 16" id="KW-0472">Membrane</keyword>
<dbReference type="RefSeq" id="YP_003434224.1">
    <property type="nucleotide sequence ID" value="NC_013837.1"/>
</dbReference>
<keyword evidence="9" id="KW-0249">Electron transport</keyword>
<dbReference type="InterPro" id="IPR001750">
    <property type="entry name" value="ND/Mrp_TM"/>
</dbReference>
<keyword evidence="6 16" id="KW-0812">Transmembrane</keyword>
<dbReference type="EC" id="7.1.1.2" evidence="2 16"/>
<evidence type="ECO:0000256" key="12">
    <source>
        <dbReference type="ARBA" id="ARBA00023075"/>
    </source>
</evidence>
<feature type="transmembrane region" description="Helical" evidence="16">
    <location>
        <begin position="113"/>
        <end position="130"/>
    </location>
</feature>
<feature type="transmembrane region" description="Helical" evidence="16">
    <location>
        <begin position="209"/>
        <end position="232"/>
    </location>
</feature>
<evidence type="ECO:0000256" key="13">
    <source>
        <dbReference type="ARBA" id="ARBA00023128"/>
    </source>
</evidence>
<feature type="transmembrane region" description="Helical" evidence="16">
    <location>
        <begin position="378"/>
        <end position="400"/>
    </location>
</feature>
<evidence type="ECO:0000256" key="6">
    <source>
        <dbReference type="ARBA" id="ARBA00022692"/>
    </source>
</evidence>
<dbReference type="PRINTS" id="PR01435">
    <property type="entry name" value="NPOXDRDTASE5"/>
</dbReference>
<comment type="function">
    <text evidence="16">Core subunit of the mitochondrial membrane respiratory chain NADH dehydrogenase (Complex I) which catalyzes electron transfer from NADH through the respiratory chain, using ubiquinone as an electron acceptor. Essential for the catalytic activity and assembly of complex I.</text>
</comment>
<dbReference type="GO" id="GO:0042773">
    <property type="term" value="P:ATP synthesis coupled electron transport"/>
    <property type="evidence" value="ECO:0007669"/>
    <property type="project" value="InterPro"/>
</dbReference>
<dbReference type="InterPro" id="IPR018393">
    <property type="entry name" value="NADHpl_OxRdtase_5_subgr"/>
</dbReference>
<evidence type="ECO:0000256" key="2">
    <source>
        <dbReference type="ARBA" id="ARBA00012944"/>
    </source>
</evidence>
<feature type="transmembrane region" description="Helical" evidence="16">
    <location>
        <begin position="420"/>
        <end position="443"/>
    </location>
</feature>
<keyword evidence="8" id="KW-1278">Translocase</keyword>
<feature type="domain" description="NADH:quinone oxidoreductase/Mrp antiporter transmembrane" evidence="17">
    <location>
        <begin position="130"/>
        <end position="413"/>
    </location>
</feature>
<evidence type="ECO:0000259" key="18">
    <source>
        <dbReference type="Pfam" id="PF00662"/>
    </source>
</evidence>
<dbReference type="AlphaFoldDB" id="D2Z207"/>
<feature type="transmembrane region" description="Helical" evidence="16">
    <location>
        <begin position="30"/>
        <end position="50"/>
    </location>
</feature>
<keyword evidence="4 16" id="KW-0813">Transport</keyword>
<proteinExistence type="inferred from homology"/>
<feature type="transmembrane region" description="Helical" evidence="16">
    <location>
        <begin position="253"/>
        <end position="271"/>
    </location>
</feature>
<evidence type="ECO:0000259" key="19">
    <source>
        <dbReference type="Pfam" id="PF06455"/>
    </source>
</evidence>
<feature type="transmembrane region" description="Helical" evidence="16">
    <location>
        <begin position="136"/>
        <end position="155"/>
    </location>
</feature>
<dbReference type="Gene3D" id="1.20.5.2700">
    <property type="match status" value="1"/>
</dbReference>
<keyword evidence="7" id="KW-0999">Mitochondrion inner membrane</keyword>
<feature type="transmembrane region" description="Helical" evidence="16">
    <location>
        <begin position="311"/>
        <end position="333"/>
    </location>
</feature>
<dbReference type="InterPro" id="IPR010934">
    <property type="entry name" value="NADH_DH_su5_C"/>
</dbReference>
<dbReference type="EMBL" id="AB546636">
    <property type="protein sequence ID" value="BAI70571.1"/>
    <property type="molecule type" value="Genomic_DNA"/>
</dbReference>
<comment type="catalytic activity">
    <reaction evidence="15 16">
        <text>a ubiquinone + NADH + 5 H(+)(in) = a ubiquinol + NAD(+) + 4 H(+)(out)</text>
        <dbReference type="Rhea" id="RHEA:29091"/>
        <dbReference type="Rhea" id="RHEA-COMP:9565"/>
        <dbReference type="Rhea" id="RHEA-COMP:9566"/>
        <dbReference type="ChEBI" id="CHEBI:15378"/>
        <dbReference type="ChEBI" id="CHEBI:16389"/>
        <dbReference type="ChEBI" id="CHEBI:17976"/>
        <dbReference type="ChEBI" id="CHEBI:57540"/>
        <dbReference type="ChEBI" id="CHEBI:57945"/>
        <dbReference type="EC" id="7.1.1.2"/>
    </reaction>
</comment>
<dbReference type="GO" id="GO:0003954">
    <property type="term" value="F:NADH dehydrogenase activity"/>
    <property type="evidence" value="ECO:0007669"/>
    <property type="project" value="TreeGrafter"/>
</dbReference>
<feature type="transmembrane region" description="Helical" evidence="16">
    <location>
        <begin position="83"/>
        <end position="101"/>
    </location>
</feature>
<evidence type="ECO:0000256" key="8">
    <source>
        <dbReference type="ARBA" id="ARBA00022967"/>
    </source>
</evidence>
<evidence type="ECO:0000256" key="16">
    <source>
        <dbReference type="RuleBase" id="RU003404"/>
    </source>
</evidence>
<protein>
    <recommendedName>
        <fullName evidence="3 16">NADH-ubiquinone oxidoreductase chain 5</fullName>
        <ecNumber evidence="2 16">7.1.1.2</ecNumber>
    </recommendedName>
</protein>
<evidence type="ECO:0000259" key="17">
    <source>
        <dbReference type="Pfam" id="PF00361"/>
    </source>
</evidence>
<feature type="transmembrane region" description="Helical" evidence="16">
    <location>
        <begin position="622"/>
        <end position="642"/>
    </location>
</feature>
<keyword evidence="13 16" id="KW-0496">Mitochondrion</keyword>
<dbReference type="NCBIfam" id="TIGR01974">
    <property type="entry name" value="NDH_I_L"/>
    <property type="match status" value="1"/>
</dbReference>
<organism evidence="20">
    <name type="scientific">Chattonella marina</name>
    <dbReference type="NCBI Taxonomy" id="90936"/>
    <lineage>
        <taxon>Eukaryota</taxon>
        <taxon>Sar</taxon>
        <taxon>Stramenopiles</taxon>
        <taxon>Ochrophyta</taxon>
        <taxon>Raphidophyceae</taxon>
        <taxon>Chattonellales</taxon>
        <taxon>Chattonellaceae</taxon>
        <taxon>Chattonella</taxon>
    </lineage>
</organism>
<name>D2Z207_9STRA</name>